<organism evidence="2 3">
    <name type="scientific">Thalassorhabdomicrobium marinisediminis</name>
    <dbReference type="NCBI Taxonomy" id="2170577"/>
    <lineage>
        <taxon>Bacteria</taxon>
        <taxon>Pseudomonadati</taxon>
        <taxon>Pseudomonadota</taxon>
        <taxon>Alphaproteobacteria</taxon>
        <taxon>Rhodobacterales</taxon>
        <taxon>Paracoccaceae</taxon>
        <taxon>Thalassorhabdomicrobium</taxon>
    </lineage>
</organism>
<evidence type="ECO:0008006" key="4">
    <source>
        <dbReference type="Google" id="ProtNLM"/>
    </source>
</evidence>
<comment type="caution">
    <text evidence="2">The sequence shown here is derived from an EMBL/GenBank/DDBJ whole genome shotgun (WGS) entry which is preliminary data.</text>
</comment>
<protein>
    <recommendedName>
        <fullName evidence="4">Lipoprotein</fullName>
    </recommendedName>
</protein>
<evidence type="ECO:0000313" key="2">
    <source>
        <dbReference type="EMBL" id="PVA05574.1"/>
    </source>
</evidence>
<reference evidence="2 3" key="1">
    <citation type="submission" date="2018-04" db="EMBL/GenBank/DDBJ databases">
        <title>Pelagivirga bohaiensis gen. nov., sp. nov., a bacterium isolated from the Bohai Sea.</title>
        <authorList>
            <person name="Ji X."/>
        </authorList>
    </citation>
    <scope>NUCLEOTIDE SEQUENCE [LARGE SCALE GENOMIC DNA]</scope>
    <source>
        <strain evidence="2 3">BH-SD16</strain>
    </source>
</reference>
<keyword evidence="3" id="KW-1185">Reference proteome</keyword>
<sequence>MTRVVSFVSAVGLLAACMPTDQASFDEPSARLVSFAPAKQDRSGSCIVGFTVTYPEDISPHKRRITIEEPALGVSTSYDLPIPALGPSGAFTRQDGMVTFAGLGNATVIDCDPELTRRTLSVGACTDGQCAPARFVPDASLASLGLEGRVQ</sequence>
<keyword evidence="1" id="KW-0732">Signal</keyword>
<evidence type="ECO:0000313" key="3">
    <source>
        <dbReference type="Proteomes" id="UP000244817"/>
    </source>
</evidence>
<dbReference type="EMBL" id="QCYG01000009">
    <property type="protein sequence ID" value="PVA05574.1"/>
    <property type="molecule type" value="Genomic_DNA"/>
</dbReference>
<proteinExistence type="predicted"/>
<accession>A0A2T7FTU4</accession>
<dbReference type="PROSITE" id="PS51257">
    <property type="entry name" value="PROKAR_LIPOPROTEIN"/>
    <property type="match status" value="1"/>
</dbReference>
<dbReference type="OrthoDB" id="7890742at2"/>
<dbReference type="Proteomes" id="UP000244817">
    <property type="component" value="Unassembled WGS sequence"/>
</dbReference>
<gene>
    <name evidence="2" type="ORF">DC363_13895</name>
</gene>
<dbReference type="RefSeq" id="WP_108641774.1">
    <property type="nucleotide sequence ID" value="NZ_QCYG01000009.1"/>
</dbReference>
<dbReference type="AlphaFoldDB" id="A0A2T7FTU4"/>
<feature type="chain" id="PRO_5015644285" description="Lipoprotein" evidence="1">
    <location>
        <begin position="24"/>
        <end position="151"/>
    </location>
</feature>
<feature type="signal peptide" evidence="1">
    <location>
        <begin position="1"/>
        <end position="23"/>
    </location>
</feature>
<evidence type="ECO:0000256" key="1">
    <source>
        <dbReference type="SAM" id="SignalP"/>
    </source>
</evidence>
<name>A0A2T7FTU4_9RHOB</name>